<dbReference type="KEGG" id="kphy:AOZ06_40905"/>
<gene>
    <name evidence="6" type="ORF">AOZ06_40905</name>
</gene>
<organism evidence="6 7">
    <name type="scientific">Kibdelosporangium phytohabitans</name>
    <dbReference type="NCBI Taxonomy" id="860235"/>
    <lineage>
        <taxon>Bacteria</taxon>
        <taxon>Bacillati</taxon>
        <taxon>Actinomycetota</taxon>
        <taxon>Actinomycetes</taxon>
        <taxon>Pseudonocardiales</taxon>
        <taxon>Pseudonocardiaceae</taxon>
        <taxon>Kibdelosporangium</taxon>
    </lineage>
</organism>
<evidence type="ECO:0000313" key="7">
    <source>
        <dbReference type="Proteomes" id="UP000063699"/>
    </source>
</evidence>
<evidence type="ECO:0000313" key="6">
    <source>
        <dbReference type="EMBL" id="ALG12379.1"/>
    </source>
</evidence>
<sequence length="280" mass="29266">MKIGIGLPGQKIIAAARRAEALGFDSVSAADVLTGDGSPAMDSIVVHSAVAAVTERVTLDFGVVSVPTRPVVMLAAQIQTLQHLSGNRVRLGVGIGGFPGSPFWRAVGAPVSSRGRLLDDALEVLPQLIAGEPTRGVTLAPGAAVPPLLIGSGEAGLRRTAKYADYWLPSQVTPAQVTAAKARLHEYAAEYGRPTPKIHLGVHVVLNDEPARQEMNARMGAFLGTTPEQTAEVTIGGSPRRAADRVAAYVEAGVDEFTVVLDGADFDQQLELVAEARSLL</sequence>
<dbReference type="OrthoDB" id="4566556at2"/>
<keyword evidence="7" id="KW-1185">Reference proteome</keyword>
<keyword evidence="3" id="KW-0560">Oxidoreductase</keyword>
<keyword evidence="4" id="KW-0503">Monooxygenase</keyword>
<reference evidence="6 7" key="1">
    <citation type="submission" date="2015-07" db="EMBL/GenBank/DDBJ databases">
        <title>Genome sequencing of Kibdelosporangium phytohabitans.</title>
        <authorList>
            <person name="Qin S."/>
            <person name="Xing K."/>
        </authorList>
    </citation>
    <scope>NUCLEOTIDE SEQUENCE [LARGE SCALE GENOMIC DNA]</scope>
    <source>
        <strain evidence="6 7">KLBMP1111</strain>
    </source>
</reference>
<evidence type="ECO:0000259" key="5">
    <source>
        <dbReference type="Pfam" id="PF00296"/>
    </source>
</evidence>
<dbReference type="RefSeq" id="WP_054294274.1">
    <property type="nucleotide sequence ID" value="NZ_CP012752.1"/>
</dbReference>
<dbReference type="GO" id="GO:0004497">
    <property type="term" value="F:monooxygenase activity"/>
    <property type="evidence" value="ECO:0007669"/>
    <property type="project" value="UniProtKB-KW"/>
</dbReference>
<dbReference type="Pfam" id="PF00296">
    <property type="entry name" value="Bac_luciferase"/>
    <property type="match status" value="1"/>
</dbReference>
<evidence type="ECO:0000256" key="4">
    <source>
        <dbReference type="ARBA" id="ARBA00023033"/>
    </source>
</evidence>
<evidence type="ECO:0000256" key="3">
    <source>
        <dbReference type="ARBA" id="ARBA00023002"/>
    </source>
</evidence>
<dbReference type="STRING" id="860235.AOZ06_40905"/>
<dbReference type="Proteomes" id="UP000063699">
    <property type="component" value="Chromosome"/>
</dbReference>
<name>A0A0N9ICN6_9PSEU</name>
<dbReference type="InterPro" id="IPR051260">
    <property type="entry name" value="Diverse_substr_monoxygenases"/>
</dbReference>
<evidence type="ECO:0000256" key="2">
    <source>
        <dbReference type="ARBA" id="ARBA00022643"/>
    </source>
</evidence>
<dbReference type="SUPFAM" id="SSF51679">
    <property type="entry name" value="Bacterial luciferase-like"/>
    <property type="match status" value="1"/>
</dbReference>
<keyword evidence="1" id="KW-0285">Flavoprotein</keyword>
<dbReference type="EMBL" id="CP012752">
    <property type="protein sequence ID" value="ALG12379.1"/>
    <property type="molecule type" value="Genomic_DNA"/>
</dbReference>
<protein>
    <submittedName>
        <fullName evidence="6">N5,N10-methylene tetrahydromethanopterin reductase</fullName>
    </submittedName>
</protein>
<accession>A0A0N9ICN6</accession>
<dbReference type="PANTHER" id="PTHR30011:SF16">
    <property type="entry name" value="C2H2 FINGER DOMAIN TRANSCRIPTION FACTOR (EUROFUNG)-RELATED"/>
    <property type="match status" value="1"/>
</dbReference>
<dbReference type="Gene3D" id="3.20.20.30">
    <property type="entry name" value="Luciferase-like domain"/>
    <property type="match status" value="1"/>
</dbReference>
<dbReference type="InterPro" id="IPR036661">
    <property type="entry name" value="Luciferase-like_sf"/>
</dbReference>
<dbReference type="PANTHER" id="PTHR30011">
    <property type="entry name" value="ALKANESULFONATE MONOOXYGENASE-RELATED"/>
    <property type="match status" value="1"/>
</dbReference>
<evidence type="ECO:0000256" key="1">
    <source>
        <dbReference type="ARBA" id="ARBA00022630"/>
    </source>
</evidence>
<dbReference type="GO" id="GO:0016705">
    <property type="term" value="F:oxidoreductase activity, acting on paired donors, with incorporation or reduction of molecular oxygen"/>
    <property type="evidence" value="ECO:0007669"/>
    <property type="project" value="InterPro"/>
</dbReference>
<dbReference type="AlphaFoldDB" id="A0A0N9ICN6"/>
<proteinExistence type="predicted"/>
<keyword evidence="2" id="KW-0288">FMN</keyword>
<feature type="domain" description="Luciferase-like" evidence="5">
    <location>
        <begin position="11"/>
        <end position="217"/>
    </location>
</feature>
<dbReference type="InterPro" id="IPR011251">
    <property type="entry name" value="Luciferase-like_dom"/>
</dbReference>